<dbReference type="Pfam" id="PF02770">
    <property type="entry name" value="Acyl-CoA_dh_M"/>
    <property type="match status" value="1"/>
</dbReference>
<proteinExistence type="inferred from homology"/>
<dbReference type="RefSeq" id="WP_057648984.1">
    <property type="nucleotide sequence ID" value="NZ_CABMOD010000029.1"/>
</dbReference>
<dbReference type="GO" id="GO:0003995">
    <property type="term" value="F:acyl-CoA dehydrogenase activity"/>
    <property type="evidence" value="ECO:0007669"/>
    <property type="project" value="TreeGrafter"/>
</dbReference>
<evidence type="ECO:0000256" key="3">
    <source>
        <dbReference type="ARBA" id="ARBA00022827"/>
    </source>
</evidence>
<feature type="domain" description="Adaptive response protein AidB N-terminal" evidence="7">
    <location>
        <begin position="14"/>
        <end position="171"/>
    </location>
</feature>
<dbReference type="InterPro" id="IPR036250">
    <property type="entry name" value="AcylCo_DH-like_C"/>
</dbReference>
<comment type="caution">
    <text evidence="8">The sequence shown here is derived from an EMBL/GenBank/DDBJ whole genome shotgun (WGS) entry which is preliminary data.</text>
</comment>
<dbReference type="SUPFAM" id="SSF56645">
    <property type="entry name" value="Acyl-CoA dehydrogenase NM domain-like"/>
    <property type="match status" value="1"/>
</dbReference>
<evidence type="ECO:0000313" key="8">
    <source>
        <dbReference type="EMBL" id="PHZ29512.1"/>
    </source>
</evidence>
<feature type="domain" description="Acyl-CoA dehydrogenase/oxidase C-terminal" evidence="5">
    <location>
        <begin position="293"/>
        <end position="446"/>
    </location>
</feature>
<dbReference type="InterPro" id="IPR041504">
    <property type="entry name" value="AidB_N"/>
</dbReference>
<dbReference type="InterPro" id="IPR052904">
    <property type="entry name" value="Acyl-CoA_dehydrogenase-like"/>
</dbReference>
<comment type="similarity">
    <text evidence="1 4">Belongs to the acyl-CoA dehydrogenase family.</text>
</comment>
<dbReference type="PANTHER" id="PTHR42707">
    <property type="entry name" value="ACYL-COA DEHYDROGENASE"/>
    <property type="match status" value="1"/>
</dbReference>
<dbReference type="Gene3D" id="1.20.140.10">
    <property type="entry name" value="Butyryl-CoA Dehydrogenase, subunit A, domain 3"/>
    <property type="match status" value="1"/>
</dbReference>
<dbReference type="InterPro" id="IPR009075">
    <property type="entry name" value="AcylCo_DH/oxidase_C"/>
</dbReference>
<name>A0A2G4U8E5_YERBE</name>
<dbReference type="InterPro" id="IPR009100">
    <property type="entry name" value="AcylCoA_DH/oxidase_NM_dom_sf"/>
</dbReference>
<gene>
    <name evidence="8" type="ORF">CS533_01935</name>
</gene>
<dbReference type="SUPFAM" id="SSF47203">
    <property type="entry name" value="Acyl-CoA dehydrogenase C-terminal domain-like"/>
    <property type="match status" value="1"/>
</dbReference>
<evidence type="ECO:0000259" key="7">
    <source>
        <dbReference type="Pfam" id="PF18158"/>
    </source>
</evidence>
<dbReference type="Proteomes" id="UP000229378">
    <property type="component" value="Unassembled WGS sequence"/>
</dbReference>
<protein>
    <submittedName>
        <fullName evidence="8">Isovaleryl-CoA dehydrogenase</fullName>
    </submittedName>
</protein>
<evidence type="ECO:0000256" key="1">
    <source>
        <dbReference type="ARBA" id="ARBA00009347"/>
    </source>
</evidence>
<dbReference type="Gene3D" id="6.10.250.600">
    <property type="match status" value="1"/>
</dbReference>
<dbReference type="InterPro" id="IPR006091">
    <property type="entry name" value="Acyl-CoA_Oxase/DH_mid-dom"/>
</dbReference>
<evidence type="ECO:0000313" key="9">
    <source>
        <dbReference type="Proteomes" id="UP000229378"/>
    </source>
</evidence>
<comment type="cofactor">
    <cofactor evidence="4">
        <name>FAD</name>
        <dbReference type="ChEBI" id="CHEBI:57692"/>
    </cofactor>
</comment>
<keyword evidence="3 4" id="KW-0274">FAD</keyword>
<dbReference type="PANTHER" id="PTHR42707:SF3">
    <property type="entry name" value="ACYL-COA DEHYDROGENASE AIDB-RELATED"/>
    <property type="match status" value="1"/>
</dbReference>
<sequence>MEEGMEWQTHLVFNQPEPLSNSNLFLSDMALREAVMREHAGWDREDLSLIGLQLGSQESLELGRLANSNPPELLRYDAVGQRLDQVRFHPAWYVLMQELIKHRVHNLPWQEDARIGSFVARAARFILHAQVEAGSLCPITMTFGAIPLLQQSLPPLFHNWLPPLLSDRYDPHQVVGSQKRGLLIGMGMTEKQGGSDVLSNTTRAEPLEARGHGEAYRLVGHKWFFSVPQSDAHLVLAQAEGGLSCFFLPKILPDGTYNAIRLERLKDKLGNRSNASSEVEFDHATAWLLGDEGDGIRQILKMGGYTRFDCALGSHGLMRRAFSVALYHAWQRQAFGKALVEQPLMRQVLSRMALRLEGHTALLMRLARAWEKPHEAHEQIFSRLLTPAAKYRICGQGSAFVAEAMEVLGGIGYCEQSELPRLYREMPVNSIWEGSGNIMCLDVLRTLRKLPAAIDMLQQEFYPVRGQNRLFDRAWRQLQQRLKTPKEEQGRALTQQLFDLCCAAQLLRFASPPLADAWCRMTLDHRDQYMLPEAICAPLLSRATGLSI</sequence>
<accession>A0A2G4U8E5</accession>
<evidence type="ECO:0000256" key="2">
    <source>
        <dbReference type="ARBA" id="ARBA00022630"/>
    </source>
</evidence>
<dbReference type="NCBIfam" id="NF008594">
    <property type="entry name" value="PRK11561.1"/>
    <property type="match status" value="1"/>
</dbReference>
<evidence type="ECO:0000259" key="5">
    <source>
        <dbReference type="Pfam" id="PF00441"/>
    </source>
</evidence>
<dbReference type="Pfam" id="PF00441">
    <property type="entry name" value="Acyl-CoA_dh_1"/>
    <property type="match status" value="1"/>
</dbReference>
<keyword evidence="2 4" id="KW-0285">Flavoprotein</keyword>
<dbReference type="Pfam" id="PF18158">
    <property type="entry name" value="AidB_N"/>
    <property type="match status" value="1"/>
</dbReference>
<reference evidence="8 9" key="1">
    <citation type="submission" date="2017-10" db="EMBL/GenBank/DDBJ databases">
        <authorList>
            <person name="Banno H."/>
            <person name="Chua N.-H."/>
        </authorList>
    </citation>
    <scope>NUCLEOTIDE SEQUENCE [LARGE SCALE GENOMIC DNA]</scope>
    <source>
        <strain evidence="8 9">SCPM-O-B-7607</strain>
    </source>
</reference>
<feature type="domain" description="Acyl-CoA oxidase/dehydrogenase middle" evidence="6">
    <location>
        <begin position="186"/>
        <end position="283"/>
    </location>
</feature>
<dbReference type="Gene3D" id="2.40.110.20">
    <property type="match status" value="1"/>
</dbReference>
<dbReference type="AlphaFoldDB" id="A0A2G4U8E5"/>
<evidence type="ECO:0000256" key="4">
    <source>
        <dbReference type="RuleBase" id="RU362125"/>
    </source>
</evidence>
<evidence type="ECO:0000259" key="6">
    <source>
        <dbReference type="Pfam" id="PF02770"/>
    </source>
</evidence>
<organism evidence="8 9">
    <name type="scientific">Yersinia bercovieri</name>
    <dbReference type="NCBI Taxonomy" id="634"/>
    <lineage>
        <taxon>Bacteria</taxon>
        <taxon>Pseudomonadati</taxon>
        <taxon>Pseudomonadota</taxon>
        <taxon>Gammaproteobacteria</taxon>
        <taxon>Enterobacterales</taxon>
        <taxon>Yersiniaceae</taxon>
        <taxon>Yersinia</taxon>
    </lineage>
</organism>
<dbReference type="EMBL" id="PEHN01000001">
    <property type="protein sequence ID" value="PHZ29512.1"/>
    <property type="molecule type" value="Genomic_DNA"/>
</dbReference>
<keyword evidence="4" id="KW-0560">Oxidoreductase</keyword>